<proteinExistence type="predicted"/>
<feature type="region of interest" description="Disordered" evidence="3">
    <location>
        <begin position="188"/>
        <end position="241"/>
    </location>
</feature>
<evidence type="ECO:0000256" key="1">
    <source>
        <dbReference type="ARBA" id="ARBA00022679"/>
    </source>
</evidence>
<dbReference type="CDD" id="cd04301">
    <property type="entry name" value="NAT_SF"/>
    <property type="match status" value="1"/>
</dbReference>
<evidence type="ECO:0000259" key="4">
    <source>
        <dbReference type="PROSITE" id="PS51186"/>
    </source>
</evidence>
<sequence length="241" mass="25279">MGYTIRAIQADEWQPLRELRLAALADPVARVAFNETYANAAAYEERVWRERAERSAAGDGITTFIGIADRKGSPADATAAEGQAAGRWVGMIIALVEPAEPASTVDLVSVYLLPEHRGTGLARGLFEAAIGWAWERPSPRIERVRLWVHEENPRAEAFYRKLGFARTGAMMPDPKAPSAMEVEMALPRPVPGEGTAGTGIEASNGRAGVSGPGRGSASGNAPAPGSASGPASAGPEPGPGR</sequence>
<dbReference type="GO" id="GO:0016747">
    <property type="term" value="F:acyltransferase activity, transferring groups other than amino-acyl groups"/>
    <property type="evidence" value="ECO:0007669"/>
    <property type="project" value="InterPro"/>
</dbReference>
<dbReference type="PROSITE" id="PS51186">
    <property type="entry name" value="GNAT"/>
    <property type="match status" value="1"/>
</dbReference>
<dbReference type="EMBL" id="SRID01000378">
    <property type="protein sequence ID" value="TGA92821.1"/>
    <property type="molecule type" value="Genomic_DNA"/>
</dbReference>
<comment type="caution">
    <text evidence="5">The sequence shown here is derived from an EMBL/GenBank/DDBJ whole genome shotgun (WGS) entry which is preliminary data.</text>
</comment>
<organism evidence="5 6">
    <name type="scientific">Streptomyces palmae</name>
    <dbReference type="NCBI Taxonomy" id="1701085"/>
    <lineage>
        <taxon>Bacteria</taxon>
        <taxon>Bacillati</taxon>
        <taxon>Actinomycetota</taxon>
        <taxon>Actinomycetes</taxon>
        <taxon>Kitasatosporales</taxon>
        <taxon>Streptomycetaceae</taxon>
        <taxon>Streptomyces</taxon>
    </lineage>
</organism>
<dbReference type="SUPFAM" id="SSF55729">
    <property type="entry name" value="Acyl-CoA N-acyltransferases (Nat)"/>
    <property type="match status" value="1"/>
</dbReference>
<accession>A0A4Z0GBX9</accession>
<dbReference type="Pfam" id="PF00583">
    <property type="entry name" value="Acetyltransf_1"/>
    <property type="match status" value="1"/>
</dbReference>
<dbReference type="InterPro" id="IPR016181">
    <property type="entry name" value="Acyl_CoA_acyltransferase"/>
</dbReference>
<dbReference type="PANTHER" id="PTHR43420">
    <property type="entry name" value="ACETYLTRANSFERASE"/>
    <property type="match status" value="1"/>
</dbReference>
<dbReference type="InterPro" id="IPR050680">
    <property type="entry name" value="YpeA/RimI_acetyltransf"/>
</dbReference>
<keyword evidence="1 5" id="KW-0808">Transferase</keyword>
<gene>
    <name evidence="5" type="ORF">E4099_27080</name>
</gene>
<dbReference type="InterPro" id="IPR000182">
    <property type="entry name" value="GNAT_dom"/>
</dbReference>
<feature type="compositionally biased region" description="Low complexity" evidence="3">
    <location>
        <begin position="217"/>
        <end position="235"/>
    </location>
</feature>
<keyword evidence="6" id="KW-1185">Reference proteome</keyword>
<dbReference type="Proteomes" id="UP000297948">
    <property type="component" value="Unassembled WGS sequence"/>
</dbReference>
<dbReference type="RefSeq" id="WP_135341754.1">
    <property type="nucleotide sequence ID" value="NZ_JBHLTX010000066.1"/>
</dbReference>
<dbReference type="AlphaFoldDB" id="A0A4Z0GBX9"/>
<keyword evidence="2" id="KW-0012">Acyltransferase</keyword>
<feature type="domain" description="N-acetyltransferase" evidence="4">
    <location>
        <begin position="3"/>
        <end position="189"/>
    </location>
</feature>
<reference evidence="5 6" key="1">
    <citation type="submission" date="2019-03" db="EMBL/GenBank/DDBJ databases">
        <authorList>
            <person name="Gonzalez-Pimentel J.L."/>
        </authorList>
    </citation>
    <scope>NUCLEOTIDE SEQUENCE [LARGE SCALE GENOMIC DNA]</scope>
    <source>
        <strain evidence="5 6">JCM 31289</strain>
    </source>
</reference>
<dbReference type="OrthoDB" id="9799092at2"/>
<evidence type="ECO:0000313" key="5">
    <source>
        <dbReference type="EMBL" id="TGA92821.1"/>
    </source>
</evidence>
<evidence type="ECO:0000256" key="3">
    <source>
        <dbReference type="SAM" id="MobiDB-lite"/>
    </source>
</evidence>
<dbReference type="Gene3D" id="3.40.630.30">
    <property type="match status" value="1"/>
</dbReference>
<evidence type="ECO:0000313" key="6">
    <source>
        <dbReference type="Proteomes" id="UP000297948"/>
    </source>
</evidence>
<name>A0A4Z0GBX9_9ACTN</name>
<protein>
    <submittedName>
        <fullName evidence="5">N-acetyltransferase</fullName>
    </submittedName>
</protein>
<dbReference type="PANTHER" id="PTHR43420:SF44">
    <property type="entry name" value="ACETYLTRANSFERASE YPEA"/>
    <property type="match status" value="1"/>
</dbReference>
<evidence type="ECO:0000256" key="2">
    <source>
        <dbReference type="ARBA" id="ARBA00023315"/>
    </source>
</evidence>